<dbReference type="RefSeq" id="WP_043117632.1">
    <property type="nucleotide sequence ID" value="NZ_JRAA01000002.1"/>
</dbReference>
<dbReference type="PANTHER" id="PTHR37484">
    <property type="entry name" value="ROD SHAPE-DETERMINING PROTEIN MRED"/>
    <property type="match status" value="1"/>
</dbReference>
<keyword evidence="7 8" id="KW-0472">Membrane</keyword>
<organism evidence="10 12">
    <name type="scientific">Solemya velum gill symbiont</name>
    <dbReference type="NCBI Taxonomy" id="2340"/>
    <lineage>
        <taxon>Bacteria</taxon>
        <taxon>Pseudomonadati</taxon>
        <taxon>Pseudomonadota</taxon>
        <taxon>Gammaproteobacteria</taxon>
        <taxon>sulfur-oxidizing symbionts</taxon>
    </lineage>
</organism>
<comment type="subcellular location">
    <subcellularLocation>
        <location evidence="8">Cell inner membrane</location>
    </subcellularLocation>
    <subcellularLocation>
        <location evidence="1">Cell membrane</location>
        <topology evidence="1">Multi-pass membrane protein</topology>
    </subcellularLocation>
</comment>
<evidence type="ECO:0000256" key="8">
    <source>
        <dbReference type="PIRNR" id="PIRNR018472"/>
    </source>
</evidence>
<accession>A0A0B0HDA1</accession>
<feature type="transmembrane region" description="Helical" evidence="9">
    <location>
        <begin position="75"/>
        <end position="93"/>
    </location>
</feature>
<evidence type="ECO:0000313" key="13">
    <source>
        <dbReference type="Proteomes" id="UP000190962"/>
    </source>
</evidence>
<dbReference type="PANTHER" id="PTHR37484:SF1">
    <property type="entry name" value="ROD SHAPE-DETERMINING PROTEIN MRED"/>
    <property type="match status" value="1"/>
</dbReference>
<keyword evidence="5 8" id="KW-0133">Cell shape</keyword>
<dbReference type="Proteomes" id="UP000190962">
    <property type="component" value="Unassembled WGS sequence"/>
</dbReference>
<evidence type="ECO:0000256" key="7">
    <source>
        <dbReference type="ARBA" id="ARBA00023136"/>
    </source>
</evidence>
<reference evidence="10 12" key="1">
    <citation type="journal article" date="2014" name="BMC Genomics">
        <title>The genome of the intracellular bacterium of the coastal bivalve, Solemya velum: a blueprint for thriving in and out of symbiosis.</title>
        <authorList>
            <person name="Dmytrenko O."/>
            <person name="Russell S.L."/>
            <person name="Loo W.T."/>
            <person name="Fontanez K.M."/>
            <person name="Liao L."/>
            <person name="Roeselers G."/>
            <person name="Sharma R."/>
            <person name="Stewart F.J."/>
            <person name="Newton I.L."/>
            <person name="Woyke T."/>
            <person name="Wu D."/>
            <person name="Lang J.M."/>
            <person name="Eisen J.A."/>
            <person name="Cavanaugh C.M."/>
        </authorList>
    </citation>
    <scope>NUCLEOTIDE SEQUENCE [LARGE SCALE GENOMIC DNA]</scope>
    <source>
        <strain evidence="10 12">WH</strain>
    </source>
</reference>
<dbReference type="eggNOG" id="COG2891">
    <property type="taxonomic scope" value="Bacteria"/>
</dbReference>
<keyword evidence="6 9" id="KW-1133">Transmembrane helix</keyword>
<dbReference type="GO" id="GO:0008360">
    <property type="term" value="P:regulation of cell shape"/>
    <property type="evidence" value="ECO:0007669"/>
    <property type="project" value="UniProtKB-UniRule"/>
</dbReference>
<evidence type="ECO:0000256" key="2">
    <source>
        <dbReference type="ARBA" id="ARBA00007776"/>
    </source>
</evidence>
<dbReference type="AlphaFoldDB" id="A0A0B0HDA1"/>
<dbReference type="GeneID" id="86992316"/>
<name>A0A0B0HDA1_SOVGS</name>
<evidence type="ECO:0000256" key="6">
    <source>
        <dbReference type="ARBA" id="ARBA00022989"/>
    </source>
</evidence>
<evidence type="ECO:0000313" key="12">
    <source>
        <dbReference type="Proteomes" id="UP000030856"/>
    </source>
</evidence>
<comment type="function">
    <text evidence="8">Involved in formation of the rod shape of the cell. May also contribute to regulation of formation of penicillin-binding proteins.</text>
</comment>
<comment type="caution">
    <text evidence="10">The sequence shown here is derived from an EMBL/GenBank/DDBJ whole genome shotgun (WGS) entry which is preliminary data.</text>
</comment>
<feature type="transmembrane region" description="Helical" evidence="9">
    <location>
        <begin position="136"/>
        <end position="153"/>
    </location>
</feature>
<keyword evidence="12" id="KW-1185">Reference proteome</keyword>
<evidence type="ECO:0000313" key="11">
    <source>
        <dbReference type="EMBL" id="OOY34329.1"/>
    </source>
</evidence>
<dbReference type="OrthoDB" id="6647425at2"/>
<evidence type="ECO:0000256" key="4">
    <source>
        <dbReference type="ARBA" id="ARBA00022692"/>
    </source>
</evidence>
<protein>
    <recommendedName>
        <fullName evidence="8">Rod shape-determining protein MreD</fullName>
    </recommendedName>
</protein>
<dbReference type="InterPro" id="IPR026034">
    <property type="entry name" value="MreD_proteobac"/>
</dbReference>
<keyword evidence="3 8" id="KW-1003">Cell membrane</keyword>
<dbReference type="EMBL" id="MPNX01000017">
    <property type="protein sequence ID" value="OOY34329.1"/>
    <property type="molecule type" value="Genomic_DNA"/>
</dbReference>
<dbReference type="Pfam" id="PF04093">
    <property type="entry name" value="MreD"/>
    <property type="match status" value="1"/>
</dbReference>
<evidence type="ECO:0000256" key="3">
    <source>
        <dbReference type="ARBA" id="ARBA00022475"/>
    </source>
</evidence>
<comment type="similarity">
    <text evidence="2 8">Belongs to the MreD family.</text>
</comment>
<evidence type="ECO:0000313" key="10">
    <source>
        <dbReference type="EMBL" id="KHF25406.1"/>
    </source>
</evidence>
<reference evidence="11 13" key="2">
    <citation type="submission" date="2016-11" db="EMBL/GenBank/DDBJ databases">
        <title>Mixed transmission modes and dynamic genome evolution in an obligate animal-bacterial symbiosis.</title>
        <authorList>
            <person name="Russell S.L."/>
            <person name="Corbett-Detig R.B."/>
            <person name="Cavanaugh C.M."/>
        </authorList>
    </citation>
    <scope>NUCLEOTIDE SEQUENCE [LARGE SCALE GENOMIC DNA]</scope>
    <source>
        <strain evidence="11">MA-KB16</strain>
    </source>
</reference>
<dbReference type="InterPro" id="IPR007227">
    <property type="entry name" value="Cell_shape_determining_MreD"/>
</dbReference>
<keyword evidence="4 9" id="KW-0812">Transmembrane</keyword>
<dbReference type="PIRSF" id="PIRSF018472">
    <property type="entry name" value="MreD_proteobac"/>
    <property type="match status" value="1"/>
</dbReference>
<sequence length="163" mass="18824">MSVHVQQRGYYLIILTLVIALIFNYLPLSEQASRLRPDVLLIVLIYWAMALPNRVGMLTGLFAGLLMDGATSNLMGQHAFVYVISLWVISIYHKRLRVISRWNQTLSVILLLLFGKLVDAFVLGVTHAVIPDLKFWASPFITVFIWPWLFPFLRNFRQSFRIS</sequence>
<feature type="transmembrane region" description="Helical" evidence="9">
    <location>
        <begin position="105"/>
        <end position="130"/>
    </location>
</feature>
<keyword evidence="8" id="KW-0997">Cell inner membrane</keyword>
<evidence type="ECO:0000256" key="5">
    <source>
        <dbReference type="ARBA" id="ARBA00022960"/>
    </source>
</evidence>
<dbReference type="GO" id="GO:0005886">
    <property type="term" value="C:plasma membrane"/>
    <property type="evidence" value="ECO:0007669"/>
    <property type="project" value="UniProtKB-SubCell"/>
</dbReference>
<dbReference type="Proteomes" id="UP000030856">
    <property type="component" value="Unassembled WGS sequence"/>
</dbReference>
<dbReference type="STRING" id="2340.JV46_11120"/>
<feature type="transmembrane region" description="Helical" evidence="9">
    <location>
        <begin position="12"/>
        <end position="28"/>
    </location>
</feature>
<dbReference type="NCBIfam" id="TIGR03426">
    <property type="entry name" value="shape_MreD"/>
    <property type="match status" value="1"/>
</dbReference>
<feature type="transmembrane region" description="Helical" evidence="9">
    <location>
        <begin position="40"/>
        <end position="63"/>
    </location>
</feature>
<evidence type="ECO:0000256" key="9">
    <source>
        <dbReference type="SAM" id="Phobius"/>
    </source>
</evidence>
<dbReference type="EMBL" id="JRAA01000002">
    <property type="protein sequence ID" value="KHF25406.1"/>
    <property type="molecule type" value="Genomic_DNA"/>
</dbReference>
<evidence type="ECO:0000256" key="1">
    <source>
        <dbReference type="ARBA" id="ARBA00004651"/>
    </source>
</evidence>
<gene>
    <name evidence="11" type="ORF">BOV88_10620</name>
    <name evidence="10" type="ORF">JV46_11120</name>
</gene>
<proteinExistence type="inferred from homology"/>